<dbReference type="InterPro" id="IPR003593">
    <property type="entry name" value="AAA+_ATPase"/>
</dbReference>
<comment type="similarity">
    <text evidence="2">Belongs to the ABC transporter superfamily. ABCG family. PDR (TC 3.A.1.205) subfamily.</text>
</comment>
<evidence type="ECO:0000256" key="12">
    <source>
        <dbReference type="SAM" id="Phobius"/>
    </source>
</evidence>
<feature type="transmembrane region" description="Helical" evidence="12">
    <location>
        <begin position="1362"/>
        <end position="1384"/>
    </location>
</feature>
<dbReference type="InterPro" id="IPR029481">
    <property type="entry name" value="ABC_trans_N"/>
</dbReference>
<feature type="transmembrane region" description="Helical" evidence="12">
    <location>
        <begin position="1515"/>
        <end position="1533"/>
    </location>
</feature>
<evidence type="ECO:0000256" key="9">
    <source>
        <dbReference type="ARBA" id="ARBA00022989"/>
    </source>
</evidence>
<dbReference type="CDD" id="cd03232">
    <property type="entry name" value="ABCG_PDR_domain2"/>
    <property type="match status" value="1"/>
</dbReference>
<feature type="transmembrane region" description="Helical" evidence="12">
    <location>
        <begin position="605"/>
        <end position="627"/>
    </location>
</feature>
<dbReference type="OrthoDB" id="245989at2759"/>
<dbReference type="GeneID" id="37171765"/>
<dbReference type="InterPro" id="IPR003439">
    <property type="entry name" value="ABC_transporter-like_ATP-bd"/>
</dbReference>
<feature type="transmembrane region" description="Helical" evidence="12">
    <location>
        <begin position="1396"/>
        <end position="1420"/>
    </location>
</feature>
<dbReference type="InterPro" id="IPR013525">
    <property type="entry name" value="ABC2_TM"/>
</dbReference>
<feature type="compositionally biased region" description="Basic and acidic residues" evidence="11">
    <location>
        <begin position="17"/>
        <end position="26"/>
    </location>
</feature>
<name>A0A8T8WZZ3_ASPJA</name>
<keyword evidence="15" id="KW-1185">Reference proteome</keyword>
<dbReference type="InterPro" id="IPR017871">
    <property type="entry name" value="ABC_transporter-like_CS"/>
</dbReference>
<feature type="compositionally biased region" description="Polar residues" evidence="11">
    <location>
        <begin position="33"/>
        <end position="42"/>
    </location>
</feature>
<dbReference type="Pfam" id="PF14510">
    <property type="entry name" value="ABC_trans_N"/>
    <property type="match status" value="1"/>
</dbReference>
<evidence type="ECO:0000256" key="6">
    <source>
        <dbReference type="ARBA" id="ARBA00022737"/>
    </source>
</evidence>
<dbReference type="EMBL" id="KZ824799">
    <property type="protein sequence ID" value="RAH80952.1"/>
    <property type="molecule type" value="Genomic_DNA"/>
</dbReference>
<evidence type="ECO:0000313" key="15">
    <source>
        <dbReference type="Proteomes" id="UP000249497"/>
    </source>
</evidence>
<dbReference type="Gene3D" id="3.40.50.300">
    <property type="entry name" value="P-loop containing nucleotide triphosphate hydrolases"/>
    <property type="match status" value="2"/>
</dbReference>
<feature type="transmembrane region" description="Helical" evidence="12">
    <location>
        <begin position="821"/>
        <end position="841"/>
    </location>
</feature>
<evidence type="ECO:0000256" key="10">
    <source>
        <dbReference type="ARBA" id="ARBA00023136"/>
    </source>
</evidence>
<dbReference type="Pfam" id="PF01061">
    <property type="entry name" value="ABC2_membrane"/>
    <property type="match status" value="2"/>
</dbReference>
<dbReference type="InterPro" id="IPR027417">
    <property type="entry name" value="P-loop_NTPase"/>
</dbReference>
<accession>A0A8T8WZZ3</accession>
<dbReference type="RefSeq" id="XP_025526846.1">
    <property type="nucleotide sequence ID" value="XM_025668073.1"/>
</dbReference>
<comment type="subcellular location">
    <subcellularLocation>
        <location evidence="1">Cell membrane</location>
        <topology evidence="1">Multi-pass membrane protein</topology>
    </subcellularLocation>
</comment>
<feature type="transmembrane region" description="Helical" evidence="12">
    <location>
        <begin position="680"/>
        <end position="701"/>
    </location>
</feature>
<keyword evidence="3" id="KW-0813">Transport</keyword>
<evidence type="ECO:0000256" key="1">
    <source>
        <dbReference type="ARBA" id="ARBA00004651"/>
    </source>
</evidence>
<dbReference type="PROSITE" id="PS00211">
    <property type="entry name" value="ABC_TRANSPORTER_1"/>
    <property type="match status" value="1"/>
</dbReference>
<sequence length="1548" mass="172488">MSLLGTINPNVNPARGVESHEVHENVNEGAAATSASAVNEGTSELGHHHHHHHHQHITHDEEKLMAESGLSTPAPDSRGRWSRHTTFSSAETALEKEEGDKGDEDNESEEVAAEEIHRLAQQLTRQSTRLSTTGENTFLEVKEDSTLNPASPNFKSKHWMKNLLALSSREPERYPRREAGVSFQNLSVHGFGSPTDYQKDVFNSVLQIGALVRKLTGTGKQKIQILRDFDGLVRNGEMLVVLGRPGSGCSTFLKTLAGEMNGIYMDEASQLNYQGISAKQMRKQFKGEAIYTAETDVHFPQLTVGDTLKFAALSRCPRNRFPGVTKEQYALHMRDAVMAMLGLSHTINTKVGNDFVRGVSGGERKRVSIAEATLCGSPLQCWDNSTRGLDSANALEFCKTLNLMTKYAGATVAVAIYQASQSAYDVFDKVTVLYEGRQIYFGPTNEAKAFFTNMGFDCPDRQTTADFLTSLTSPAERIVKPGYEGKVPQTPDEFAAAWKNSEAHAKLLREIAEYNQQYAIGGESLGKFIESRKAMQSKNQRVKSPYTISLYEQVKLCLIRGFQRLQGDASLTISQLVGNFIMALIIGSVFYNLKDETDSFYSRGALLFFAVLLNAFSSALEILTLYAQRPIVEKQSRYAMYHPFAEAIASMLTDMPYKIGNAIIFNLTLYFMTNLRRTPGAFFVFLLFSFVTTLTMSMLFRTIAASSRTLSQALVPAAILILGLVIYTGFTIPTTYMLGWSRWMNYINPIAYGFESLMVNEFHNRQFPCSEDGYVPSGNGYDSLPLVNKICSTVGAVSGQKTVDGDRYLALSFDYYNSHKWRNLGIMFAFMIFLMGTYLLATEYISEAKSKGEVLLFRRGHASSPAAKDVESSRQFASPEKAEQSSGQQQSAAIQRQTAIFQWQDVCYDIKIKGEPRRILDHVDGWVKPGTCTALMGVSGAGKTTLLDVLATRVTMGVVTGEMLVDGRPRDQSFQRKTGYVQQQDLHLHTTTVREALRFSAILRQPAHVSRQEKLDYVEEVIKLLDMEEYADAVVGVPGEGLNVEQRKRLTIGVELAAKPQLLLFLDEPTSGLDSQTSWSILDLIDTLTKHGQAILCTIHQPSAMLFQRFDRLLFLARGGKTVYFGDIGDKSSTLASYFERNGAPKLPADANPAEWMLEVIGAAPGSHSDIDWPAVWRDSPEHTAVLDHLSELKSTLSQKPLDTNQADPGSYNEFAAPFTVQLWECLLRVFSQYWRTPVYIYSKICLCALTALYIGFSFFHAKNTSQGLQNQMFSIFMLMTIFGNLVQQILPNFCTQRSLYEARERPSKSYSWKAFMAANIIVELPWNALMSVIIYVCWYYPIGLYRNAEPTDAVHERGALMWLLILSFLLFTSTFAHMIIAGIELAETGGNLANLLFSLCLVFCGVLATPQQLPGFWIFMYRVSPFTYLVSAMLSTGVSGTTAICDSSEYLHFDPPANSTCLDYMQSYISSAGGYLQNDDATSNCAFCTISDTDTFLAAVSSHYSDAWRNFGLMWVYIVFNIFAAVGIYWLARVPKAKKTKKTEASS</sequence>
<keyword evidence="5 12" id="KW-0812">Transmembrane</keyword>
<dbReference type="NCBIfam" id="TIGR00956">
    <property type="entry name" value="3a01205"/>
    <property type="match status" value="1"/>
</dbReference>
<dbReference type="Pfam" id="PF19055">
    <property type="entry name" value="ABC2_membrane_7"/>
    <property type="match status" value="1"/>
</dbReference>
<feature type="transmembrane region" description="Helical" evidence="12">
    <location>
        <begin position="1239"/>
        <end position="1262"/>
    </location>
</feature>
<feature type="transmembrane region" description="Helical" evidence="12">
    <location>
        <begin position="713"/>
        <end position="736"/>
    </location>
</feature>
<dbReference type="PANTHER" id="PTHR19241">
    <property type="entry name" value="ATP-BINDING CASSETTE TRANSPORTER"/>
    <property type="match status" value="1"/>
</dbReference>
<feature type="region of interest" description="Disordered" evidence="11">
    <location>
        <begin position="1"/>
        <end position="107"/>
    </location>
</feature>
<dbReference type="InterPro" id="IPR034003">
    <property type="entry name" value="ABCG_PDR_2"/>
</dbReference>
<keyword evidence="10 12" id="KW-0472">Membrane</keyword>
<evidence type="ECO:0000256" key="4">
    <source>
        <dbReference type="ARBA" id="ARBA00022475"/>
    </source>
</evidence>
<evidence type="ECO:0000256" key="8">
    <source>
        <dbReference type="ARBA" id="ARBA00022840"/>
    </source>
</evidence>
<dbReference type="GO" id="GO:1990961">
    <property type="term" value="P:xenobiotic detoxification by transmembrane export across the plasma membrane"/>
    <property type="evidence" value="ECO:0007669"/>
    <property type="project" value="InterPro"/>
</dbReference>
<organism evidence="14 15">
    <name type="scientific">Aspergillus japonicus CBS 114.51</name>
    <dbReference type="NCBI Taxonomy" id="1448312"/>
    <lineage>
        <taxon>Eukaryota</taxon>
        <taxon>Fungi</taxon>
        <taxon>Dikarya</taxon>
        <taxon>Ascomycota</taxon>
        <taxon>Pezizomycotina</taxon>
        <taxon>Eurotiomycetes</taxon>
        <taxon>Eurotiomycetidae</taxon>
        <taxon>Eurotiales</taxon>
        <taxon>Aspergillaceae</taxon>
        <taxon>Aspergillus</taxon>
        <taxon>Aspergillus subgen. Circumdati</taxon>
    </lineage>
</organism>
<dbReference type="InterPro" id="IPR043926">
    <property type="entry name" value="ABCG_dom"/>
</dbReference>
<feature type="transmembrane region" description="Helical" evidence="12">
    <location>
        <begin position="1274"/>
        <end position="1294"/>
    </location>
</feature>
<feature type="domain" description="ABC transporter" evidence="13">
    <location>
        <begin position="206"/>
        <end position="460"/>
    </location>
</feature>
<dbReference type="GO" id="GO:0140359">
    <property type="term" value="F:ABC-type transporter activity"/>
    <property type="evidence" value="ECO:0007669"/>
    <property type="project" value="InterPro"/>
</dbReference>
<dbReference type="CDD" id="cd03233">
    <property type="entry name" value="ABCG_PDR_domain1"/>
    <property type="match status" value="1"/>
</dbReference>
<dbReference type="InterPro" id="IPR034001">
    <property type="entry name" value="ABCG_PDR_1"/>
</dbReference>
<proteinExistence type="inferred from homology"/>
<dbReference type="Proteomes" id="UP000249497">
    <property type="component" value="Unassembled WGS sequence"/>
</dbReference>
<keyword evidence="8" id="KW-0067">ATP-binding</keyword>
<feature type="transmembrane region" description="Helical" evidence="12">
    <location>
        <begin position="573"/>
        <end position="593"/>
    </location>
</feature>
<evidence type="ECO:0000256" key="3">
    <source>
        <dbReference type="ARBA" id="ARBA00022448"/>
    </source>
</evidence>
<evidence type="ECO:0000313" key="14">
    <source>
        <dbReference type="EMBL" id="RAH80952.1"/>
    </source>
</evidence>
<evidence type="ECO:0000259" key="13">
    <source>
        <dbReference type="PROSITE" id="PS50893"/>
    </source>
</evidence>
<dbReference type="PROSITE" id="PS50893">
    <property type="entry name" value="ABC_TRANSPORTER_2"/>
    <property type="match status" value="2"/>
</dbReference>
<evidence type="ECO:0000256" key="5">
    <source>
        <dbReference type="ARBA" id="ARBA00022692"/>
    </source>
</evidence>
<keyword evidence="9 12" id="KW-1133">Transmembrane helix</keyword>
<keyword evidence="6" id="KW-0677">Repeat</keyword>
<evidence type="ECO:0000256" key="2">
    <source>
        <dbReference type="ARBA" id="ARBA00006012"/>
    </source>
</evidence>
<evidence type="ECO:0000256" key="11">
    <source>
        <dbReference type="SAM" id="MobiDB-lite"/>
    </source>
</evidence>
<dbReference type="Pfam" id="PF00005">
    <property type="entry name" value="ABC_tran"/>
    <property type="match status" value="2"/>
</dbReference>
<dbReference type="FunFam" id="3.40.50.300:FF:000054">
    <property type="entry name" value="ABC multidrug transporter atrF"/>
    <property type="match status" value="1"/>
</dbReference>
<dbReference type="InterPro" id="IPR005285">
    <property type="entry name" value="Drug-R_PDR/CDR"/>
</dbReference>
<dbReference type="FunFam" id="3.40.50.300:FF:000881">
    <property type="entry name" value="ABC multidrug transporter A-1"/>
    <property type="match status" value="1"/>
</dbReference>
<dbReference type="Pfam" id="PF06422">
    <property type="entry name" value="PDR_CDR"/>
    <property type="match status" value="1"/>
</dbReference>
<reference evidence="14 15" key="1">
    <citation type="submission" date="2018-02" db="EMBL/GenBank/DDBJ databases">
        <title>The genomes of Aspergillus section Nigri reveals drivers in fungal speciation.</title>
        <authorList>
            <consortium name="DOE Joint Genome Institute"/>
            <person name="Vesth T.C."/>
            <person name="Nybo J."/>
            <person name="Theobald S."/>
            <person name="Brandl J."/>
            <person name="Frisvad J.C."/>
            <person name="Nielsen K.F."/>
            <person name="Lyhne E.K."/>
            <person name="Kogle M.E."/>
            <person name="Kuo A."/>
            <person name="Riley R."/>
            <person name="Clum A."/>
            <person name="Nolan M."/>
            <person name="Lipzen A."/>
            <person name="Salamov A."/>
            <person name="Henrissat B."/>
            <person name="Wiebenga A."/>
            <person name="De vries R.P."/>
            <person name="Grigoriev I.V."/>
            <person name="Mortensen U.H."/>
            <person name="Andersen M.R."/>
            <person name="Baker S.E."/>
        </authorList>
    </citation>
    <scope>NUCLEOTIDE SEQUENCE [LARGE SCALE GENOMIC DNA]</scope>
    <source>
        <strain evidence="14 15">CBS 114.51</strain>
    </source>
</reference>
<feature type="compositionally biased region" description="Basic residues" evidence="11">
    <location>
        <begin position="47"/>
        <end position="56"/>
    </location>
</feature>
<feature type="transmembrane region" description="Helical" evidence="12">
    <location>
        <begin position="1315"/>
        <end position="1342"/>
    </location>
</feature>
<dbReference type="InterPro" id="IPR010929">
    <property type="entry name" value="PDR_CDR_ABC"/>
</dbReference>
<keyword evidence="7" id="KW-0547">Nucleotide-binding</keyword>
<dbReference type="GO" id="GO:0005886">
    <property type="term" value="C:plasma membrane"/>
    <property type="evidence" value="ECO:0007669"/>
    <property type="project" value="UniProtKB-SubCell"/>
</dbReference>
<gene>
    <name evidence="14" type="ORF">BO86DRAFT_314993</name>
</gene>
<protein>
    <submittedName>
        <fullName evidence="14">Putative ABC transporter</fullName>
    </submittedName>
</protein>
<dbReference type="GO" id="GO:0005524">
    <property type="term" value="F:ATP binding"/>
    <property type="evidence" value="ECO:0007669"/>
    <property type="project" value="UniProtKB-KW"/>
</dbReference>
<dbReference type="SUPFAM" id="SSF52540">
    <property type="entry name" value="P-loop containing nucleoside triphosphate hydrolases"/>
    <property type="match status" value="2"/>
</dbReference>
<keyword evidence="4" id="KW-1003">Cell membrane</keyword>
<dbReference type="SMART" id="SM00382">
    <property type="entry name" value="AAA"/>
    <property type="match status" value="2"/>
</dbReference>
<feature type="compositionally biased region" description="Polar residues" evidence="11">
    <location>
        <begin position="1"/>
        <end position="11"/>
    </location>
</feature>
<feature type="domain" description="ABC transporter" evidence="13">
    <location>
        <begin position="901"/>
        <end position="1144"/>
    </location>
</feature>
<dbReference type="GO" id="GO:0016887">
    <property type="term" value="F:ATP hydrolysis activity"/>
    <property type="evidence" value="ECO:0007669"/>
    <property type="project" value="InterPro"/>
</dbReference>
<evidence type="ECO:0000256" key="7">
    <source>
        <dbReference type="ARBA" id="ARBA00022741"/>
    </source>
</evidence>